<protein>
    <submittedName>
        <fullName evidence="1">Uncharacterized protein</fullName>
    </submittedName>
</protein>
<proteinExistence type="predicted"/>
<evidence type="ECO:0000313" key="2">
    <source>
        <dbReference type="Proteomes" id="UP000029452"/>
    </source>
</evidence>
<dbReference type="AlphaFoldDB" id="A0A094YM22"/>
<dbReference type="PATRIC" id="fig|178606.4.peg.862"/>
<accession>A0A094YM22</accession>
<reference evidence="1 2" key="1">
    <citation type="submission" date="2014-06" db="EMBL/GenBank/DDBJ databases">
        <title>Draft genome sequence of iron oxidizing acidophile Leptospirillum ferriphilum DSM14647.</title>
        <authorList>
            <person name="Cardenas J.P."/>
            <person name="Lazcano M."/>
            <person name="Ossandon F.J."/>
            <person name="Corbett M."/>
            <person name="Holmes D.S."/>
            <person name="Watkin E."/>
        </authorList>
    </citation>
    <scope>NUCLEOTIDE SEQUENCE [LARGE SCALE GENOMIC DNA]</scope>
    <source>
        <strain evidence="1 2">DSM 14647</strain>
    </source>
</reference>
<dbReference type="EMBL" id="JPGK01000003">
    <property type="protein sequence ID" value="KGA94291.1"/>
    <property type="molecule type" value="Genomic_DNA"/>
</dbReference>
<name>A0A094YM22_9BACT</name>
<dbReference type="Proteomes" id="UP000029452">
    <property type="component" value="Unassembled WGS sequence"/>
</dbReference>
<sequence length="58" mass="6408">MVARILLKVPGQGMLSGGQPDGCLFRAGSLWNHFGKRTRASSVMGDNKRSPERILRRP</sequence>
<gene>
    <name evidence="1" type="ORF">LptCag_1054</name>
</gene>
<evidence type="ECO:0000313" key="1">
    <source>
        <dbReference type="EMBL" id="KGA94291.1"/>
    </source>
</evidence>
<comment type="caution">
    <text evidence="1">The sequence shown here is derived from an EMBL/GenBank/DDBJ whole genome shotgun (WGS) entry which is preliminary data.</text>
</comment>
<organism evidence="1 2">
    <name type="scientific">Leptospirillum ferriphilum</name>
    <dbReference type="NCBI Taxonomy" id="178606"/>
    <lineage>
        <taxon>Bacteria</taxon>
        <taxon>Pseudomonadati</taxon>
        <taxon>Nitrospirota</taxon>
        <taxon>Nitrospiria</taxon>
        <taxon>Nitrospirales</taxon>
        <taxon>Nitrospiraceae</taxon>
        <taxon>Leptospirillum</taxon>
    </lineage>
</organism>